<protein>
    <submittedName>
        <fullName evidence="1">Uncharacterized protein</fullName>
    </submittedName>
</protein>
<reference evidence="1 2" key="1">
    <citation type="journal article" date="2010" name="Mol. Plant Microbe Interact.">
        <title>Streptomyces scabies 87-22 contains a coronafacic acid-like biosynthetic cluster that contributes to plant-microbe interactions.</title>
        <authorList>
            <person name="Bignell D.R."/>
            <person name="Seipke R.F."/>
            <person name="Huguet-Tapia J.C."/>
            <person name="Chambers A.H."/>
            <person name="Parry R.J."/>
            <person name="Loria R."/>
        </authorList>
    </citation>
    <scope>NUCLEOTIDE SEQUENCE [LARGE SCALE GENOMIC DNA]</scope>
    <source>
        <strain evidence="1 2">87.22</strain>
    </source>
</reference>
<dbReference type="Proteomes" id="UP000001444">
    <property type="component" value="Chromosome"/>
</dbReference>
<accession>C9ZE42</accession>
<dbReference type="RefSeq" id="WP_013004031.1">
    <property type="nucleotide sequence ID" value="NC_013929.1"/>
</dbReference>
<dbReference type="KEGG" id="scb:SCAB_64711"/>
<proteinExistence type="predicted"/>
<dbReference type="AlphaFoldDB" id="C9ZE42"/>
<dbReference type="GeneID" id="24306938"/>
<dbReference type="STRING" id="680198.SCAB_64711"/>
<dbReference type="HOGENOM" id="CLU_1359787_0_0_11"/>
<dbReference type="EMBL" id="FN554889">
    <property type="protein sequence ID" value="CBG73474.1"/>
    <property type="molecule type" value="Genomic_DNA"/>
</dbReference>
<keyword evidence="2" id="KW-1185">Reference proteome</keyword>
<organism evidence="1 2">
    <name type="scientific">Streptomyces scabiei (strain 87.22)</name>
    <dbReference type="NCBI Taxonomy" id="680198"/>
    <lineage>
        <taxon>Bacteria</taxon>
        <taxon>Bacillati</taxon>
        <taxon>Actinomycetota</taxon>
        <taxon>Actinomycetes</taxon>
        <taxon>Kitasatosporales</taxon>
        <taxon>Streptomycetaceae</taxon>
        <taxon>Streptomyces</taxon>
    </lineage>
</organism>
<sequence length="201" mass="21643">MSAVDQHAEAHRLRDEDGYGARRIAAELGITRHAATRLLAQPLPQPVADQVAEVAAERLPVADQVAEVAAQERPVAEPVAELAVPERPVAARVAEVADQRPPVAVGAVVPSGQVAEATGVARLFRLPGSRSPWLQVDLSGRPWLLRDLMRLVRLGLQIPHVVDIAVRSFAAAYWEAVTGGHLAPGQSYEVQTRVRPCRHAT</sequence>
<gene>
    <name evidence="1" type="ordered locus">SCAB_64711</name>
</gene>
<evidence type="ECO:0000313" key="2">
    <source>
        <dbReference type="Proteomes" id="UP000001444"/>
    </source>
</evidence>
<evidence type="ECO:0000313" key="1">
    <source>
        <dbReference type="EMBL" id="CBG73474.1"/>
    </source>
</evidence>
<name>C9ZE42_STRSW</name>